<dbReference type="GO" id="GO:0008270">
    <property type="term" value="F:zinc ion binding"/>
    <property type="evidence" value="ECO:0007669"/>
    <property type="project" value="UniProtKB-KW"/>
</dbReference>
<feature type="region of interest" description="Disordered" evidence="5">
    <location>
        <begin position="946"/>
        <end position="996"/>
    </location>
</feature>
<gene>
    <name evidence="8" type="ORF">AK812_SmicGene4129</name>
</gene>
<dbReference type="EMBL" id="LSRX01000050">
    <property type="protein sequence ID" value="OLQ12022.1"/>
    <property type="molecule type" value="Genomic_DNA"/>
</dbReference>
<dbReference type="PANTHER" id="PTHR37984:SF5">
    <property type="entry name" value="PROTEIN NYNRIN-LIKE"/>
    <property type="match status" value="1"/>
</dbReference>
<dbReference type="InterPro" id="IPR010666">
    <property type="entry name" value="Znf_GRF"/>
</dbReference>
<evidence type="ECO:0000313" key="9">
    <source>
        <dbReference type="Proteomes" id="UP000186817"/>
    </source>
</evidence>
<feature type="compositionally biased region" description="Basic and acidic residues" evidence="5">
    <location>
        <begin position="16"/>
        <end position="28"/>
    </location>
</feature>
<keyword evidence="9" id="KW-1185">Reference proteome</keyword>
<organism evidence="8 9">
    <name type="scientific">Symbiodinium microadriaticum</name>
    <name type="common">Dinoflagellate</name>
    <name type="synonym">Zooxanthella microadriatica</name>
    <dbReference type="NCBI Taxonomy" id="2951"/>
    <lineage>
        <taxon>Eukaryota</taxon>
        <taxon>Sar</taxon>
        <taxon>Alveolata</taxon>
        <taxon>Dinophyceae</taxon>
        <taxon>Suessiales</taxon>
        <taxon>Symbiodiniaceae</taxon>
        <taxon>Symbiodinium</taxon>
    </lineage>
</organism>
<feature type="compositionally biased region" description="Basic and acidic residues" evidence="5">
    <location>
        <begin position="1865"/>
        <end position="1875"/>
    </location>
</feature>
<dbReference type="GO" id="GO:0015074">
    <property type="term" value="P:DNA integration"/>
    <property type="evidence" value="ECO:0007669"/>
    <property type="project" value="InterPro"/>
</dbReference>
<feature type="region of interest" description="Disordered" evidence="5">
    <location>
        <begin position="1865"/>
        <end position="1884"/>
    </location>
</feature>
<dbReference type="Pfam" id="PF06839">
    <property type="entry name" value="Zn_ribbon_GRF"/>
    <property type="match status" value="1"/>
</dbReference>
<dbReference type="Pfam" id="PF10294">
    <property type="entry name" value="Methyltransf_16"/>
    <property type="match status" value="1"/>
</dbReference>
<evidence type="ECO:0000256" key="4">
    <source>
        <dbReference type="PROSITE-ProRule" id="PRU01343"/>
    </source>
</evidence>
<dbReference type="InterPro" id="IPR019410">
    <property type="entry name" value="Methyltransf_16"/>
</dbReference>
<evidence type="ECO:0000313" key="8">
    <source>
        <dbReference type="EMBL" id="OLQ12022.1"/>
    </source>
</evidence>
<dbReference type="GO" id="GO:0003676">
    <property type="term" value="F:nucleic acid binding"/>
    <property type="evidence" value="ECO:0007669"/>
    <property type="project" value="InterPro"/>
</dbReference>
<evidence type="ECO:0000259" key="7">
    <source>
        <dbReference type="PROSITE" id="PS51999"/>
    </source>
</evidence>
<dbReference type="SUPFAM" id="SSF53098">
    <property type="entry name" value="Ribonuclease H-like"/>
    <property type="match status" value="1"/>
</dbReference>
<comment type="caution">
    <text evidence="8">The sequence shown here is derived from an EMBL/GenBank/DDBJ whole genome shotgun (WGS) entry which is preliminary data.</text>
</comment>
<dbReference type="Gene3D" id="3.30.420.10">
    <property type="entry name" value="Ribonuclease H-like superfamily/Ribonuclease H"/>
    <property type="match status" value="1"/>
</dbReference>
<dbReference type="OrthoDB" id="415682at2759"/>
<dbReference type="PROSITE" id="PS51999">
    <property type="entry name" value="ZF_GRF"/>
    <property type="match status" value="1"/>
</dbReference>
<dbReference type="InterPro" id="IPR029063">
    <property type="entry name" value="SAM-dependent_MTases_sf"/>
</dbReference>
<feature type="compositionally biased region" description="Acidic residues" evidence="5">
    <location>
        <begin position="29"/>
        <end position="41"/>
    </location>
</feature>
<dbReference type="InterPro" id="IPR036875">
    <property type="entry name" value="Znf_CCHC_sf"/>
</dbReference>
<accession>A0A1Q9EXB0</accession>
<reference evidence="8 9" key="1">
    <citation type="submission" date="2016-02" db="EMBL/GenBank/DDBJ databases">
        <title>Genome analysis of coral dinoflagellate symbionts highlights evolutionary adaptations to a symbiotic lifestyle.</title>
        <authorList>
            <person name="Aranda M."/>
            <person name="Li Y."/>
            <person name="Liew Y.J."/>
            <person name="Baumgarten S."/>
            <person name="Simakov O."/>
            <person name="Wilson M."/>
            <person name="Piel J."/>
            <person name="Ashoor H."/>
            <person name="Bougouffa S."/>
            <person name="Bajic V.B."/>
            <person name="Ryu T."/>
            <person name="Ravasi T."/>
            <person name="Bayer T."/>
            <person name="Micklem G."/>
            <person name="Kim H."/>
            <person name="Bhak J."/>
            <person name="Lajeunesse T.C."/>
            <person name="Voolstra C.R."/>
        </authorList>
    </citation>
    <scope>NUCLEOTIDE SEQUENCE [LARGE SCALE GENOMIC DNA]</scope>
    <source>
        <strain evidence="8 9">CCMP2467</strain>
    </source>
</reference>
<dbReference type="PROSITE" id="PS50994">
    <property type="entry name" value="INTEGRASE"/>
    <property type="match status" value="1"/>
</dbReference>
<feature type="compositionally biased region" description="Acidic residues" evidence="5">
    <location>
        <begin position="1770"/>
        <end position="1780"/>
    </location>
</feature>
<feature type="domain" description="Integrase catalytic" evidence="6">
    <location>
        <begin position="1460"/>
        <end position="1625"/>
    </location>
</feature>
<dbReference type="PANTHER" id="PTHR37984">
    <property type="entry name" value="PROTEIN CBG26694"/>
    <property type="match status" value="1"/>
</dbReference>
<dbReference type="Gene3D" id="3.40.50.150">
    <property type="entry name" value="Vaccinia Virus protein VP39"/>
    <property type="match status" value="1"/>
</dbReference>
<feature type="region of interest" description="Disordered" evidence="5">
    <location>
        <begin position="1"/>
        <end position="112"/>
    </location>
</feature>
<feature type="domain" description="GRF-type" evidence="7">
    <location>
        <begin position="796"/>
        <end position="840"/>
    </location>
</feature>
<evidence type="ECO:0000259" key="6">
    <source>
        <dbReference type="PROSITE" id="PS50994"/>
    </source>
</evidence>
<name>A0A1Q9EXB0_SYMMI</name>
<dbReference type="InterPro" id="IPR013103">
    <property type="entry name" value="RVT_2"/>
</dbReference>
<dbReference type="SUPFAM" id="SSF57756">
    <property type="entry name" value="Retrovirus zinc finger-like domains"/>
    <property type="match status" value="1"/>
</dbReference>
<feature type="compositionally biased region" description="Pro residues" evidence="5">
    <location>
        <begin position="1831"/>
        <end position="1842"/>
    </location>
</feature>
<protein>
    <submittedName>
        <fullName evidence="8">Retrovirus-related Pol polyprotein from transposon TNT 1-94</fullName>
    </submittedName>
</protein>
<dbReference type="InterPro" id="IPR050951">
    <property type="entry name" value="Retrovirus_Pol_polyprotein"/>
</dbReference>
<evidence type="ECO:0000256" key="5">
    <source>
        <dbReference type="SAM" id="MobiDB-lite"/>
    </source>
</evidence>
<feature type="region of interest" description="Disordered" evidence="5">
    <location>
        <begin position="1761"/>
        <end position="1850"/>
    </location>
</feature>
<dbReference type="InterPro" id="IPR001584">
    <property type="entry name" value="Integrase_cat-core"/>
</dbReference>
<dbReference type="Proteomes" id="UP000186817">
    <property type="component" value="Unassembled WGS sequence"/>
</dbReference>
<proteinExistence type="predicted"/>
<evidence type="ECO:0000256" key="3">
    <source>
        <dbReference type="ARBA" id="ARBA00022833"/>
    </source>
</evidence>
<evidence type="ECO:0000256" key="1">
    <source>
        <dbReference type="ARBA" id="ARBA00022723"/>
    </source>
</evidence>
<dbReference type="InterPro" id="IPR036397">
    <property type="entry name" value="RNaseH_sf"/>
</dbReference>
<evidence type="ECO:0000256" key="2">
    <source>
        <dbReference type="ARBA" id="ARBA00022771"/>
    </source>
</evidence>
<keyword evidence="3" id="KW-0862">Zinc</keyword>
<feature type="region of interest" description="Disordered" evidence="5">
    <location>
        <begin position="382"/>
        <end position="401"/>
    </location>
</feature>
<dbReference type="Pfam" id="PF07727">
    <property type="entry name" value="RVT_2"/>
    <property type="match status" value="1"/>
</dbReference>
<keyword evidence="2 4" id="KW-0863">Zinc-finger</keyword>
<feature type="compositionally biased region" description="Polar residues" evidence="5">
    <location>
        <begin position="958"/>
        <end position="971"/>
    </location>
</feature>
<keyword evidence="1" id="KW-0479">Metal-binding</keyword>
<sequence>MANADPAASSPVPDHGSLDGDRIPAAEQDRDDDDDDEEEPMDPWAQATSGARAPRPDPEEFQRFRDFMQSRAPSRSWRARRGSEEHDDRDDGDDNNKGSNSGPPPSWDGQSSFRDYHIRAKLWLATTRVRPKARGPMLLKSLTGTPFDDLKHLAKDDAWMQNEKNGEMLLAQMDTKELYGEDAREDMLNTLVKITYTLRRAKGETHKLFFSRWDNQVRRLSEHSVTLPPEYLGFLLVMSLQLSSDEVKLLLNYTQGKLTAKAVKEWVRVHEADLDWKAQGKASAKPHAATLVEGIEEDYDDEGPGEDTNSGELEVLLGALGELDGENVADGEGGNEVFDEDEAKEILAAMVKDQVRGNGGKRTFAAVNQAKKQRQLARGFGTRREAGGERFPPPRGSGPQTYKVSVEALKRRTRCGICKEIGHWHRECPRKGTAGTKESHYLEPAGKDEAYFVEYLEYLNFIEENGSAISSCSAGKPAPDSRSQQRAGYMDSAHELWYSTVSTTIPEEHCATVDTGCQRTAVGSDTLDKYLRGQPDGINIAYKAEQHCFKSVNGLTQTSKVACVPTSLGPKGCILRPAVFEDGVSQGAPFLLSLPFLLHCKATLCLDPDKGLYMYLGRFRHKVPLHIGPTGALRVPLSEFHSGMIKDLQAFMSRLSEPRGKSVEIHQDLLRPAMQAPAPKRTRVDEPEGKTPVGRWRRVALRLLMVMNNFLEQALMCTAGIRNPRGITTAQTRNMARTLNGDELMEVQEHIDQMLKERGMVKEIEEDSVSNASTSKSYVVVNETGSASSVTPNPLCHCQMTSVVLQTHKQGRNFQRQFYRCPKWRDQTQRCGFFQWLEIQPYWREGPAGPPVPAPQAPPSPPRPVNEFLRPANVDIRHKETYYADPENCEHRYVIGTGTNAYQIQRKCGNCLKLLFQKDKRLNKVLFHDPTYHIPEFQREEFLGKARPAAPTPPDSFSGFTTPENVSSSDLESAPPSPAKVRRAKQPSTMKSVKESWEMEPEETEYQEFLQWKRFQEFKKMEKGSSQSSGIAEVYRPPRPVPDTKPQQHSVVLEVEVGSELLSADARESIRSCLRHDRPGFVIITCSKSFPAQATKLDNRHRACDLSAWKRHTTAVRVSRTLQQFIVELCQLCNLRGHRFVLQVPWSSGGNSEKQWRDLLRQPGVYQIGKDDHSSRTPRTNSPASGKLATNLATLAQRLIEQTGRTDTTTVPATALIEEIYKIYSGLTSRRKQDLKIRVAKDIFQEDRKHDAAYFYPEEIYALHRSYEEGIGQHQVYAGDDQELQDGPCRGDHPTNHGVEDEHLREGGWKQLDEDTWAYVDDEGGHLLAPTNVEFTPEDFPWRSSWAYENDRWTQLEDEIRWRDLRDQERALPGRPRVVSIFRRKADTKNGRNMRHFPGMQKVTLEKMVRRAHEGLGHPEKERFLRILRHSRAPAEVIDIAKELRCSTCEAYKLPDPARRGAPPREQVFVNDLVGIDTIHIRDHRNQAIPAVNIIDWHSHFQLVIPMKGETADHVRAAYRQWVRFFGPPRRLMIDLGPEYKAQFRKQAEQDGSETIPSSVEPPYQRGLTERAGGIFKNILYKAMQDYHCENENEWKELVDVACMTRNRLLLRAGYSPIQRVLGYSPRLAGGLLSGGEQDHMAADLVRIGDLQARKAMEMRKAAAFAFHSADCEVALRSATLAGPRVHRDYEPGQAVFFWRKGSGTNKKTDSYIGMGRDNVVKAAPERVRPAAEEESLSLSGWLSGLSQMREKFEKMPAKGFVDLTKDSDPIENQEDDEDQPETRPGDDDERLPPLRRVRQKTGNYRADLGDHGHQGGDGTTETMEADPSTSPAPPPGLPTPRPGHETPIEDQEDATMFHPEEIEHAPAEVDKRELDDGEQPSGKRSRIELLEIYNAQLQALVKQRQRKEATAKDFHGKDYERLKRAITKEISNNLQTGAYKLLSVEESDAVRRLKEDKIMESRYVITKKPLEPSDVAKARSEDLLLDDNSHGPCKAKCRHVMKGFSEAAAVEVECTTPQVGRDSVVFIVQVLASLGWVPGFLDFTQAFHSGDKIDRELYCTQPKEGIPGAHPRQLVKLLKTCYGLTDGPLAWYRHLARRLQDDFGYQPSKADPCIFLLHASAEKGGELQGIVGVATDDLLHGGTSLHWSNIEQIAKEYLLGKNQTRSGRFCGKDITLQDDGSITIDQDFYVKDKVVKNHLTRQRRQQRFSRCTDAEIEQLRSQLGVLSWLAKETRCDLAGRVSLLQQSFPTPRIADMLESNKIAEEAVKHSHLGIKVMPIPWKDLRISTVTDAAWGNAKETPWLEDHPDDYWEETTTEWRRHHVQPRRTTFHPGAAEGGPDLHDIKEQRTTRSWCADQEIRHDVIEDVWHDQKGIRVLHETPWTGCTVFHKSTPGSGVPASKIHSSLCQLQNLSSQGSIRWIDTRAMLADPLTKCHPGIVGLAAMVYGSARSVILTDLQHMQSLLKRNVELNCLQQRCEARTLAWGSDLPEEFKDIDVVIAADVVYPTKVDIR</sequence>
<feature type="region of interest" description="Disordered" evidence="5">
    <location>
        <begin position="1167"/>
        <end position="1186"/>
    </location>
</feature>
<dbReference type="InterPro" id="IPR012337">
    <property type="entry name" value="RNaseH-like_sf"/>
</dbReference>
<feature type="compositionally biased region" description="Basic and acidic residues" evidence="5">
    <location>
        <begin position="54"/>
        <end position="68"/>
    </location>
</feature>